<protein>
    <submittedName>
        <fullName evidence="2">Uncharacterized protein</fullName>
    </submittedName>
</protein>
<gene>
    <name evidence="2" type="ORF">Cgig2_002939</name>
</gene>
<dbReference type="AlphaFoldDB" id="A0A9Q1GN58"/>
<keyword evidence="1" id="KW-0812">Transmembrane</keyword>
<sequence>MEVIPWKKGCVSCERRRQLKVVMFEAVKDSTMFATKFAAMMLTQVALFIVFVVDYTCKPIFVWSLSSVSDRYADPPYWMLLRLPKLVKSGSRRSPKSAQADNKLNIVTSSGTTPLVCIVYGTKNRDSTGEYELSNGRGAGIEAIDNKQSMNLNEYEIEMNGNGEEGIKTRGNE</sequence>
<dbReference type="Proteomes" id="UP001153076">
    <property type="component" value="Unassembled WGS sequence"/>
</dbReference>
<name>A0A9Q1GN58_9CARY</name>
<comment type="caution">
    <text evidence="2">The sequence shown here is derived from an EMBL/GenBank/DDBJ whole genome shotgun (WGS) entry which is preliminary data.</text>
</comment>
<accession>A0A9Q1GN58</accession>
<evidence type="ECO:0000313" key="3">
    <source>
        <dbReference type="Proteomes" id="UP001153076"/>
    </source>
</evidence>
<keyword evidence="1" id="KW-0472">Membrane</keyword>
<evidence type="ECO:0000256" key="1">
    <source>
        <dbReference type="SAM" id="Phobius"/>
    </source>
</evidence>
<proteinExistence type="predicted"/>
<evidence type="ECO:0000313" key="2">
    <source>
        <dbReference type="EMBL" id="KAJ8422367.1"/>
    </source>
</evidence>
<dbReference type="EMBL" id="JAKOGI010002277">
    <property type="protein sequence ID" value="KAJ8422367.1"/>
    <property type="molecule type" value="Genomic_DNA"/>
</dbReference>
<organism evidence="2 3">
    <name type="scientific">Carnegiea gigantea</name>
    <dbReference type="NCBI Taxonomy" id="171969"/>
    <lineage>
        <taxon>Eukaryota</taxon>
        <taxon>Viridiplantae</taxon>
        <taxon>Streptophyta</taxon>
        <taxon>Embryophyta</taxon>
        <taxon>Tracheophyta</taxon>
        <taxon>Spermatophyta</taxon>
        <taxon>Magnoliopsida</taxon>
        <taxon>eudicotyledons</taxon>
        <taxon>Gunneridae</taxon>
        <taxon>Pentapetalae</taxon>
        <taxon>Caryophyllales</taxon>
        <taxon>Cactineae</taxon>
        <taxon>Cactaceae</taxon>
        <taxon>Cactoideae</taxon>
        <taxon>Echinocereeae</taxon>
        <taxon>Carnegiea</taxon>
    </lineage>
</organism>
<keyword evidence="3" id="KW-1185">Reference proteome</keyword>
<feature type="transmembrane region" description="Helical" evidence="1">
    <location>
        <begin position="37"/>
        <end position="57"/>
    </location>
</feature>
<keyword evidence="1" id="KW-1133">Transmembrane helix</keyword>
<reference evidence="2" key="1">
    <citation type="submission" date="2022-04" db="EMBL/GenBank/DDBJ databases">
        <title>Carnegiea gigantea Genome sequencing and assembly v2.</title>
        <authorList>
            <person name="Copetti D."/>
            <person name="Sanderson M.J."/>
            <person name="Burquez A."/>
            <person name="Wojciechowski M.F."/>
        </authorList>
    </citation>
    <scope>NUCLEOTIDE SEQUENCE</scope>
    <source>
        <strain evidence="2">SGP5-SGP5p</strain>
        <tissue evidence="2">Aerial part</tissue>
    </source>
</reference>